<dbReference type="SUPFAM" id="SSF69864">
    <property type="entry name" value="Argininosuccinate synthetase, C-terminal domain"/>
    <property type="match status" value="1"/>
</dbReference>
<reference evidence="10 11" key="1">
    <citation type="submission" date="2019-01" db="EMBL/GenBank/DDBJ databases">
        <title>Genome sequences of marine Pseudoalteromonas species.</title>
        <authorList>
            <person name="Boraston A.B."/>
            <person name="Hehemann J.-H."/>
            <person name="Vickers C.J."/>
            <person name="Salama-Alber O."/>
            <person name="Abe K."/>
            <person name="Hettle A.J."/>
        </authorList>
    </citation>
    <scope>NUCLEOTIDE SEQUENCE [LARGE SCALE GENOMIC DNA]</scope>
    <source>
        <strain evidence="10 11">PS47</strain>
    </source>
</reference>
<evidence type="ECO:0000259" key="9">
    <source>
        <dbReference type="Pfam" id="PF20979"/>
    </source>
</evidence>
<dbReference type="InterPro" id="IPR001518">
    <property type="entry name" value="Arginosuc_synth"/>
</dbReference>
<evidence type="ECO:0000256" key="2">
    <source>
        <dbReference type="ARBA" id="ARBA00012286"/>
    </source>
</evidence>
<keyword evidence="11" id="KW-1185">Reference proteome</keyword>
<keyword evidence="7" id="KW-0067">ATP-binding</keyword>
<evidence type="ECO:0000313" key="11">
    <source>
        <dbReference type="Proteomes" id="UP000322915"/>
    </source>
</evidence>
<dbReference type="InterPro" id="IPR024074">
    <property type="entry name" value="AS_cat/multimer_dom_body"/>
</dbReference>
<name>A0ABQ6RHS3_9GAMM</name>
<dbReference type="EMBL" id="SEUJ01000070">
    <property type="protein sequence ID" value="KAA1155969.1"/>
    <property type="molecule type" value="Genomic_DNA"/>
</dbReference>
<feature type="domain" description="Arginosuccinate synthase C-terminal" evidence="9">
    <location>
        <begin position="185"/>
        <end position="366"/>
    </location>
</feature>
<dbReference type="RefSeq" id="WP_149606062.1">
    <property type="nucleotide sequence ID" value="NZ_SEUJ01000070.1"/>
</dbReference>
<feature type="domain" description="Arginosuccinate synthase-like N-terminal" evidence="8">
    <location>
        <begin position="23"/>
        <end position="145"/>
    </location>
</feature>
<evidence type="ECO:0000256" key="7">
    <source>
        <dbReference type="ARBA" id="ARBA00022840"/>
    </source>
</evidence>
<organism evidence="10 11">
    <name type="scientific">Pseudoalteromonas fuliginea</name>
    <dbReference type="NCBI Taxonomy" id="1872678"/>
    <lineage>
        <taxon>Bacteria</taxon>
        <taxon>Pseudomonadati</taxon>
        <taxon>Pseudomonadota</taxon>
        <taxon>Gammaproteobacteria</taxon>
        <taxon>Alteromonadales</taxon>
        <taxon>Pseudoalteromonadaceae</taxon>
        <taxon>Pseudoalteromonas</taxon>
    </lineage>
</organism>
<dbReference type="Pfam" id="PF00764">
    <property type="entry name" value="Arginosuc_synth"/>
    <property type="match status" value="1"/>
</dbReference>
<dbReference type="Gene3D" id="3.40.50.620">
    <property type="entry name" value="HUPs"/>
    <property type="match status" value="1"/>
</dbReference>
<comment type="pathway">
    <text evidence="1">Amino-acid biosynthesis; L-arginine biosynthesis; L-arginine from L-ornithine and carbamoyl phosphate: step 2/3.</text>
</comment>
<gene>
    <name evidence="10" type="ORF">EU509_10865</name>
</gene>
<keyword evidence="6" id="KW-0547">Nucleotide-binding</keyword>
<dbReference type="InterPro" id="IPR048267">
    <property type="entry name" value="Arginosuc_syn_N"/>
</dbReference>
<evidence type="ECO:0000256" key="3">
    <source>
        <dbReference type="ARBA" id="ARBA00022571"/>
    </source>
</evidence>
<dbReference type="Gene3D" id="3.90.1260.10">
    <property type="entry name" value="Argininosuccinate synthetase, chain A, domain 2"/>
    <property type="match status" value="1"/>
</dbReference>
<evidence type="ECO:0000256" key="4">
    <source>
        <dbReference type="ARBA" id="ARBA00022598"/>
    </source>
</evidence>
<dbReference type="SUPFAM" id="SSF52402">
    <property type="entry name" value="Adenine nucleotide alpha hydrolases-like"/>
    <property type="match status" value="1"/>
</dbReference>
<dbReference type="EC" id="6.3.4.5" evidence="2"/>
<evidence type="ECO:0000313" key="10">
    <source>
        <dbReference type="EMBL" id="KAA1155969.1"/>
    </source>
</evidence>
<proteinExistence type="predicted"/>
<dbReference type="Proteomes" id="UP000322915">
    <property type="component" value="Unassembled WGS sequence"/>
</dbReference>
<dbReference type="PANTHER" id="PTHR11587">
    <property type="entry name" value="ARGININOSUCCINATE SYNTHASE"/>
    <property type="match status" value="1"/>
</dbReference>
<dbReference type="Pfam" id="PF20979">
    <property type="entry name" value="Arginosuc_syn_C"/>
    <property type="match status" value="1"/>
</dbReference>
<dbReference type="PANTHER" id="PTHR11587:SF2">
    <property type="entry name" value="ARGININOSUCCINATE SYNTHASE"/>
    <property type="match status" value="1"/>
</dbReference>
<comment type="caution">
    <text evidence="10">The sequence shown here is derived from an EMBL/GenBank/DDBJ whole genome shotgun (WGS) entry which is preliminary data.</text>
</comment>
<evidence type="ECO:0000256" key="6">
    <source>
        <dbReference type="ARBA" id="ARBA00022741"/>
    </source>
</evidence>
<keyword evidence="5" id="KW-0028">Amino-acid biosynthesis</keyword>
<keyword evidence="3" id="KW-0055">Arginine biosynthesis</keyword>
<keyword evidence="4" id="KW-0436">Ligase</keyword>
<protein>
    <recommendedName>
        <fullName evidence="2">argininosuccinate synthase</fullName>
        <ecNumber evidence="2">6.3.4.5</ecNumber>
    </recommendedName>
</protein>
<accession>A0ABQ6RHS3</accession>
<sequence>MRKIRSINDVRVLADNTSHILTLFSGGLDSSYILEELKNSKAKVTALAIDLGDGVDESSLKKITNHFGVDLVVIDARKEFVEHSLVSAIHSQAYYLGDYPVSSSLSRPIIVKKAVELANKLNCDAVIHTANQSQNSLRRLNGALETSDFKGYYGSPYEFSAITREEKTAVLAKSGLLSFQNRNVSGDSNLWCREFESGILDDPENFTMPENLYTWSLWNPDNHLPDDKLKITFHKGYPVSINDQAINFMDMINFLNIHAGSYEIGRYVGFDHLDDDEKVLEIREAPAASVLMNAYKLLETAILPTDVLKTKSTHNEIWTQEAVEGRWESMLQKASYAFTSYTAEYISGSITFKLSRGQALANRIVAQAPMYLRDRDNWEVNITKKRSISEISTPKLKTVIDQVA</sequence>
<dbReference type="InterPro" id="IPR014729">
    <property type="entry name" value="Rossmann-like_a/b/a_fold"/>
</dbReference>
<dbReference type="InterPro" id="IPR048268">
    <property type="entry name" value="Arginosuc_syn_C"/>
</dbReference>
<evidence type="ECO:0000256" key="1">
    <source>
        <dbReference type="ARBA" id="ARBA00004967"/>
    </source>
</evidence>
<dbReference type="NCBIfam" id="NF038212">
    <property type="entry name" value="argG_rel"/>
    <property type="match status" value="1"/>
</dbReference>
<evidence type="ECO:0000259" key="8">
    <source>
        <dbReference type="Pfam" id="PF00764"/>
    </source>
</evidence>
<evidence type="ECO:0000256" key="5">
    <source>
        <dbReference type="ARBA" id="ARBA00022605"/>
    </source>
</evidence>